<evidence type="ECO:0000256" key="4">
    <source>
        <dbReference type="ARBA" id="ARBA00022759"/>
    </source>
</evidence>
<dbReference type="InterPro" id="IPR050951">
    <property type="entry name" value="Retrovirus_Pol_polyprotein"/>
</dbReference>
<feature type="compositionally biased region" description="Low complexity" evidence="7">
    <location>
        <begin position="863"/>
        <end position="876"/>
    </location>
</feature>
<dbReference type="InterPro" id="IPR036397">
    <property type="entry name" value="RNaseH_sf"/>
</dbReference>
<feature type="domain" description="Integrase catalytic" evidence="8">
    <location>
        <begin position="490"/>
        <end position="612"/>
    </location>
</feature>
<dbReference type="CDD" id="cd09274">
    <property type="entry name" value="RNase_HI_RT_Ty3"/>
    <property type="match status" value="1"/>
</dbReference>
<dbReference type="SUPFAM" id="SSF56672">
    <property type="entry name" value="DNA/RNA polymerases"/>
    <property type="match status" value="1"/>
</dbReference>
<dbReference type="Pfam" id="PF17917">
    <property type="entry name" value="RT_RNaseH"/>
    <property type="match status" value="1"/>
</dbReference>
<comment type="caution">
    <text evidence="9">The sequence shown here is derived from an EMBL/GenBank/DDBJ whole genome shotgun (WGS) entry which is preliminary data.</text>
</comment>
<dbReference type="Gene3D" id="3.10.20.370">
    <property type="match status" value="1"/>
</dbReference>
<evidence type="ECO:0000256" key="2">
    <source>
        <dbReference type="ARBA" id="ARBA00022695"/>
    </source>
</evidence>
<keyword evidence="3" id="KW-0540">Nuclease</keyword>
<dbReference type="InterPro" id="IPR012337">
    <property type="entry name" value="RNaseH-like_sf"/>
</dbReference>
<dbReference type="GO" id="GO:0003964">
    <property type="term" value="F:RNA-directed DNA polymerase activity"/>
    <property type="evidence" value="ECO:0007669"/>
    <property type="project" value="UniProtKB-KW"/>
</dbReference>
<feature type="compositionally biased region" description="Basic residues" evidence="7">
    <location>
        <begin position="1244"/>
        <end position="1254"/>
    </location>
</feature>
<evidence type="ECO:0000256" key="7">
    <source>
        <dbReference type="SAM" id="MobiDB-lite"/>
    </source>
</evidence>
<dbReference type="InterPro" id="IPR041588">
    <property type="entry name" value="Integrase_H2C2"/>
</dbReference>
<dbReference type="Gene3D" id="1.10.340.70">
    <property type="match status" value="1"/>
</dbReference>
<feature type="compositionally biased region" description="Polar residues" evidence="7">
    <location>
        <begin position="923"/>
        <end position="936"/>
    </location>
</feature>
<evidence type="ECO:0000256" key="3">
    <source>
        <dbReference type="ARBA" id="ARBA00022722"/>
    </source>
</evidence>
<dbReference type="CDD" id="cd22265">
    <property type="entry name" value="UDM1_RNF168"/>
    <property type="match status" value="1"/>
</dbReference>
<reference evidence="9" key="2">
    <citation type="submission" date="2022-01" db="EMBL/GenBank/DDBJ databases">
        <authorList>
            <person name="Yamashiro T."/>
            <person name="Shiraishi A."/>
            <person name="Satake H."/>
            <person name="Nakayama K."/>
        </authorList>
    </citation>
    <scope>NUCLEOTIDE SEQUENCE</scope>
</reference>
<dbReference type="Proteomes" id="UP001151760">
    <property type="component" value="Unassembled WGS sequence"/>
</dbReference>
<keyword evidence="4" id="KW-0255">Endonuclease</keyword>
<keyword evidence="1" id="KW-0808">Transferase</keyword>
<dbReference type="InterPro" id="IPR043502">
    <property type="entry name" value="DNA/RNA_pol_sf"/>
</dbReference>
<keyword evidence="6 9" id="KW-0695">RNA-directed DNA polymerase</keyword>
<feature type="region of interest" description="Disordered" evidence="7">
    <location>
        <begin position="1241"/>
        <end position="1282"/>
    </location>
</feature>
<dbReference type="InterPro" id="IPR041373">
    <property type="entry name" value="RT_RNaseH"/>
</dbReference>
<dbReference type="Gene3D" id="3.30.420.10">
    <property type="entry name" value="Ribonuclease H-like superfamily/Ribonuclease H"/>
    <property type="match status" value="1"/>
</dbReference>
<evidence type="ECO:0000256" key="6">
    <source>
        <dbReference type="ARBA" id="ARBA00022918"/>
    </source>
</evidence>
<evidence type="ECO:0000256" key="5">
    <source>
        <dbReference type="ARBA" id="ARBA00022801"/>
    </source>
</evidence>
<dbReference type="PANTHER" id="PTHR37984:SF5">
    <property type="entry name" value="PROTEIN NYNRIN-LIKE"/>
    <property type="match status" value="1"/>
</dbReference>
<dbReference type="PANTHER" id="PTHR37984">
    <property type="entry name" value="PROTEIN CBG26694"/>
    <property type="match status" value="1"/>
</dbReference>
<evidence type="ECO:0000313" key="9">
    <source>
        <dbReference type="EMBL" id="GJS55270.1"/>
    </source>
</evidence>
<accession>A0ABQ4WQV2</accession>
<dbReference type="InterPro" id="IPR001584">
    <property type="entry name" value="Integrase_cat-core"/>
</dbReference>
<dbReference type="Gene3D" id="3.30.70.270">
    <property type="match status" value="1"/>
</dbReference>
<keyword evidence="5" id="KW-0378">Hydrolase</keyword>
<proteinExistence type="predicted"/>
<evidence type="ECO:0000259" key="8">
    <source>
        <dbReference type="PROSITE" id="PS50994"/>
    </source>
</evidence>
<dbReference type="Pfam" id="PF17921">
    <property type="entry name" value="Integrase_H2C2"/>
    <property type="match status" value="1"/>
</dbReference>
<keyword evidence="2" id="KW-0548">Nucleotidyltransferase</keyword>
<dbReference type="Gene3D" id="3.10.10.10">
    <property type="entry name" value="HIV Type 1 Reverse Transcriptase, subunit A, domain 1"/>
    <property type="match status" value="1"/>
</dbReference>
<feature type="region of interest" description="Disordered" evidence="7">
    <location>
        <begin position="851"/>
        <end position="941"/>
    </location>
</feature>
<dbReference type="InterPro" id="IPR043128">
    <property type="entry name" value="Rev_trsase/Diguanyl_cyclase"/>
</dbReference>
<dbReference type="EMBL" id="BQNB010008857">
    <property type="protein sequence ID" value="GJS55270.1"/>
    <property type="molecule type" value="Genomic_DNA"/>
</dbReference>
<feature type="region of interest" description="Disordered" evidence="7">
    <location>
        <begin position="1005"/>
        <end position="1123"/>
    </location>
</feature>
<organism evidence="9 10">
    <name type="scientific">Tanacetum coccineum</name>
    <dbReference type="NCBI Taxonomy" id="301880"/>
    <lineage>
        <taxon>Eukaryota</taxon>
        <taxon>Viridiplantae</taxon>
        <taxon>Streptophyta</taxon>
        <taxon>Embryophyta</taxon>
        <taxon>Tracheophyta</taxon>
        <taxon>Spermatophyta</taxon>
        <taxon>Magnoliopsida</taxon>
        <taxon>eudicotyledons</taxon>
        <taxon>Gunneridae</taxon>
        <taxon>Pentapetalae</taxon>
        <taxon>asterids</taxon>
        <taxon>campanulids</taxon>
        <taxon>Asterales</taxon>
        <taxon>Asteraceae</taxon>
        <taxon>Asteroideae</taxon>
        <taxon>Anthemideae</taxon>
        <taxon>Anthemidinae</taxon>
        <taxon>Tanacetum</taxon>
    </lineage>
</organism>
<evidence type="ECO:0000313" key="10">
    <source>
        <dbReference type="Proteomes" id="UP001151760"/>
    </source>
</evidence>
<protein>
    <submittedName>
        <fullName evidence="9">Reverse transcriptase domain-containing protein</fullName>
    </submittedName>
</protein>
<reference evidence="9" key="1">
    <citation type="journal article" date="2022" name="Int. J. Mol. Sci.">
        <title>Draft Genome of Tanacetum Coccineum: Genomic Comparison of Closely Related Tanacetum-Family Plants.</title>
        <authorList>
            <person name="Yamashiro T."/>
            <person name="Shiraishi A."/>
            <person name="Nakayama K."/>
            <person name="Satake H."/>
        </authorList>
    </citation>
    <scope>NUCLEOTIDE SEQUENCE</scope>
</reference>
<evidence type="ECO:0000256" key="1">
    <source>
        <dbReference type="ARBA" id="ARBA00022679"/>
    </source>
</evidence>
<keyword evidence="10" id="KW-1185">Reference proteome</keyword>
<dbReference type="SUPFAM" id="SSF53098">
    <property type="entry name" value="Ribonuclease H-like"/>
    <property type="match status" value="1"/>
</dbReference>
<gene>
    <name evidence="9" type="ORF">Tco_0628632</name>
</gene>
<dbReference type="PROSITE" id="PS50994">
    <property type="entry name" value="INTEGRASE"/>
    <property type="match status" value="1"/>
</dbReference>
<name>A0ABQ4WQV2_9ASTR</name>
<sequence>MVKTGLFEAIDSLIPLDEHLATFQGFPIFLAHITTKEIEDKSEKKRLEDVPIVQDFPEVFLEDLSARAPYRLAPSEMKELSEQLKELSDKGFIRPSSSPWGAPVLFVKKKDGSFRMCIDYRELNKLTVQFLGHVIDSEGIHVDPAKIESIKDWTSPKSPTEIRQFLGLAGYYRRFIEGFSKIAKPMTKLTQKKIKFEWGDKQEAAFQLLKQKLCSAPILALPEGSEDFIAYCDASKKGLGAVLMQREKVISYASRQLKIHEKNYTTHDLELGAVVFALKIWRHYLYGTKCTVFTDHKSLQHILDQKELNMRQRRWLELLSDYDCDIRYHPGKANVVADALSRKEREPPLRVRALVMTISLDLPKQILNAQTEARKPENIKSEDVGGMLIENAKFPEAIREQKLEPRADGTLCLNGRSWLPCYGDLRTVIMHESHKSKYSIHPGSDKMYQDMKKLYWWPNMKADIATYVNKCLTCAKVKAEHQRPSGLLVQPKIPEWKWDNITMDFVTKLPKTSQGYDTIWVIVDRLTKSAIFTPMRENDPLDKLARMYLKEVVTRHGIPVSIICDRDPRFASNFWRSLQNALGTNLDMSTAYHPQTDGQSERTIQTLEDMLRACAIDFGKKPEESTGFAEIVDFLKGSHIRYALTHNLTIHDSLVKQFWQTATASTLADGTLELRATIDTLEYTITEASVRSKLQLADASGISMLPNTEIFEGMGNMGYPADGTFTFWKSHFTPQWRFLVHHILHCMSPKSGGWDQFGSNLATALICLSTGRIYNFSKLIFDGMVANLKSKTKFLMYPRFLQMILEIQTENKHPYLAIVLTKKIFGNMKRGFRGVPRPLLPAMLPVVAVDQSAGPADQAKDQPSSSEPLPSSSHPPVISATIASEPTPVAEPTTHHTSPSPEPDNEPTEHIFEQPSPEHQPLSPRQETAVPQSQDPTHPHVPEARTMTVEDLLHLVPNLITKVDSLETELKQTKLTMGKAIVKLVKKVKKLEDILKRRHVVLTDSEDEEPEDQGRIIQDINDDPLVSKGDFVTPTKPSGEAQEEEISPTTLEAAKTLSKVASQRSKSVDKGKRYKRRKESKGKDIDSGFEDISTGFEKVNTGGLGVSTGSGPVSSARGQREGKAPMIVEETQAPKRTKEQIQQEEASLAEAIRLQTLEEEETAKQVHLDALLAKRMEEEELTEQQKQRKAQNVLGKELPEEDFAKKMVELVNQRKKFFAEERAKARRIEEKVTEVKEEEPVIRTGKRKKQKARKGINVDKSPQGDSETDEEESVEAMNPTPLDTKSNIVANWKIFQQGERSIYQIIRANGADTVYMSFGAMLKDFTREDLIELYRLVMQKYGTNRPEDVYDRVLWSDLRTMFDPPLNEDAIWSLPLQQKMISWRYYDKCAVHCLTLEACSIYMLADRKYPLSKDACQVMLKMKLLDGKMNEVCYKLLKMIEKQAGVKK</sequence>